<keyword evidence="4" id="KW-0677">Repeat</keyword>
<dbReference type="InterPro" id="IPR041312">
    <property type="entry name" value="CHIP_TPR_N"/>
</dbReference>
<evidence type="ECO:0000256" key="10">
    <source>
        <dbReference type="SAM" id="MobiDB-lite"/>
    </source>
</evidence>
<dbReference type="PROSITE" id="PS50005">
    <property type="entry name" value="TPR"/>
    <property type="match status" value="1"/>
</dbReference>
<dbReference type="SUPFAM" id="SSF48452">
    <property type="entry name" value="TPR-like"/>
    <property type="match status" value="1"/>
</dbReference>
<dbReference type="PROSITE" id="PS51698">
    <property type="entry name" value="U_BOX"/>
    <property type="match status" value="1"/>
</dbReference>
<comment type="catalytic activity">
    <reaction evidence="1">
        <text>S-ubiquitinyl-[E2 ubiquitin-conjugating enzyme]-L-cysteine + [acceptor protein]-L-lysine = [E2 ubiquitin-conjugating enzyme]-L-cysteine + N(6)-ubiquitinyl-[acceptor protein]-L-lysine.</text>
        <dbReference type="EC" id="2.3.2.27"/>
    </reaction>
</comment>
<dbReference type="CDD" id="cd16654">
    <property type="entry name" value="RING-Ubox_CHIP"/>
    <property type="match status" value="1"/>
</dbReference>
<evidence type="ECO:0000256" key="9">
    <source>
        <dbReference type="PROSITE-ProRule" id="PRU00339"/>
    </source>
</evidence>
<keyword evidence="3" id="KW-0808">Transferase</keyword>
<dbReference type="STRING" id="6265.A0A0B2UY13"/>
<evidence type="ECO:0000256" key="2">
    <source>
        <dbReference type="ARBA" id="ARBA00012483"/>
    </source>
</evidence>
<keyword evidence="6 9" id="KW-0802">TPR repeat</keyword>
<name>A0A0B2UY13_TOXCA</name>
<dbReference type="GO" id="GO:0071218">
    <property type="term" value="P:cellular response to misfolded protein"/>
    <property type="evidence" value="ECO:0007669"/>
    <property type="project" value="TreeGrafter"/>
</dbReference>
<dbReference type="GO" id="GO:0043161">
    <property type="term" value="P:proteasome-mediated ubiquitin-dependent protein catabolic process"/>
    <property type="evidence" value="ECO:0007669"/>
    <property type="project" value="TreeGrafter"/>
</dbReference>
<sequence>MFVLSCFRRIWLYAHSYSAAMSTQIANEFKESGNRFFQQHRYEEAINAYNRAIVHNPSVSTYFTNRALCYMQMMQWERAANDCRKALELDRKSVKANFFLGRSCVQLGQYEEAIKVLTRANELAMCQKLNFGDEITAQLRLAKREIFRRDEEKRITQEIQLQTYLNRLMDEDLERNLQRLRAAKEEAKAKKDNEEKNQNDCAETEEEEEKEEDDDMHGEEEALRVENLANKEKLNKLFAQVDERRRKREVPDFLCGKISFEMLRDPVITPSGITYDRADIKEHLQRVGHFDPVTRAPLTADQLIPNLAMKEVIDHFLSENEWAIDA</sequence>
<evidence type="ECO:0000256" key="8">
    <source>
        <dbReference type="ARBA" id="ARBA00044543"/>
    </source>
</evidence>
<dbReference type="InterPro" id="IPR045202">
    <property type="entry name" value="CHIP_RING-Ubox"/>
</dbReference>
<evidence type="ECO:0000256" key="3">
    <source>
        <dbReference type="ARBA" id="ARBA00022679"/>
    </source>
</evidence>
<dbReference type="EC" id="2.3.2.27" evidence="2"/>
<dbReference type="FunFam" id="3.30.40.10:FF:000124">
    <property type="entry name" value="STIP1 homology and U box-containing protein 1"/>
    <property type="match status" value="1"/>
</dbReference>
<dbReference type="AlphaFoldDB" id="A0A0B2UY13"/>
<evidence type="ECO:0000313" key="12">
    <source>
        <dbReference type="EMBL" id="KHN73987.1"/>
    </source>
</evidence>
<evidence type="ECO:0000256" key="5">
    <source>
        <dbReference type="ARBA" id="ARBA00022786"/>
    </source>
</evidence>
<protein>
    <recommendedName>
        <fullName evidence="7">E3 ubiquitin-protein ligase CHIP</fullName>
        <ecNumber evidence="2">2.3.2.27</ecNumber>
    </recommendedName>
    <alternativeName>
        <fullName evidence="8">RING-type E3 ubiquitin transferase CHIP</fullName>
    </alternativeName>
</protein>
<organism evidence="12 13">
    <name type="scientific">Toxocara canis</name>
    <name type="common">Canine roundworm</name>
    <dbReference type="NCBI Taxonomy" id="6265"/>
    <lineage>
        <taxon>Eukaryota</taxon>
        <taxon>Metazoa</taxon>
        <taxon>Ecdysozoa</taxon>
        <taxon>Nematoda</taxon>
        <taxon>Chromadorea</taxon>
        <taxon>Rhabditida</taxon>
        <taxon>Spirurina</taxon>
        <taxon>Ascaridomorpha</taxon>
        <taxon>Ascaridoidea</taxon>
        <taxon>Toxocaridae</taxon>
        <taxon>Toxocara</taxon>
    </lineage>
</organism>
<evidence type="ECO:0000256" key="6">
    <source>
        <dbReference type="ARBA" id="ARBA00022803"/>
    </source>
</evidence>
<dbReference type="EMBL" id="JPKZ01002984">
    <property type="protein sequence ID" value="KHN73987.1"/>
    <property type="molecule type" value="Genomic_DNA"/>
</dbReference>
<feature type="compositionally biased region" description="Basic and acidic residues" evidence="10">
    <location>
        <begin position="185"/>
        <end position="198"/>
    </location>
</feature>
<dbReference type="GO" id="GO:0045862">
    <property type="term" value="P:positive regulation of proteolysis"/>
    <property type="evidence" value="ECO:0007669"/>
    <property type="project" value="TreeGrafter"/>
</dbReference>
<dbReference type="Pfam" id="PF18391">
    <property type="entry name" value="CHIP_TPR_N"/>
    <property type="match status" value="1"/>
</dbReference>
<evidence type="ECO:0000256" key="1">
    <source>
        <dbReference type="ARBA" id="ARBA00000900"/>
    </source>
</evidence>
<dbReference type="InterPro" id="IPR013083">
    <property type="entry name" value="Znf_RING/FYVE/PHD"/>
</dbReference>
<reference evidence="12 13" key="1">
    <citation type="submission" date="2014-11" db="EMBL/GenBank/DDBJ databases">
        <title>Genetic blueprint of the zoonotic pathogen Toxocara canis.</title>
        <authorList>
            <person name="Zhu X.-Q."/>
            <person name="Korhonen P.K."/>
            <person name="Cai H."/>
            <person name="Young N.D."/>
            <person name="Nejsum P."/>
            <person name="von Samson-Himmelstjerna G."/>
            <person name="Boag P.R."/>
            <person name="Tan P."/>
            <person name="Li Q."/>
            <person name="Min J."/>
            <person name="Yang Y."/>
            <person name="Wang X."/>
            <person name="Fang X."/>
            <person name="Hall R.S."/>
            <person name="Hofmann A."/>
            <person name="Sternberg P.W."/>
            <person name="Jex A.R."/>
            <person name="Gasser R.B."/>
        </authorList>
    </citation>
    <scope>NUCLEOTIDE SEQUENCE [LARGE SCALE GENOMIC DNA]</scope>
    <source>
        <strain evidence="12">PN_DK_2014</strain>
    </source>
</reference>
<dbReference type="SUPFAM" id="SSF57850">
    <property type="entry name" value="RING/U-box"/>
    <property type="match status" value="1"/>
</dbReference>
<dbReference type="GO" id="GO:0000209">
    <property type="term" value="P:protein polyubiquitination"/>
    <property type="evidence" value="ECO:0007669"/>
    <property type="project" value="TreeGrafter"/>
</dbReference>
<dbReference type="Pfam" id="PF12895">
    <property type="entry name" value="ANAPC3"/>
    <property type="match status" value="1"/>
</dbReference>
<gene>
    <name evidence="12" type="primary">STUB1</name>
    <name evidence="12" type="ORF">Tcan_17119</name>
</gene>
<feature type="compositionally biased region" description="Acidic residues" evidence="10">
    <location>
        <begin position="202"/>
        <end position="218"/>
    </location>
</feature>
<keyword evidence="5" id="KW-0833">Ubl conjugation pathway</keyword>
<dbReference type="PANTHER" id="PTHR46803:SF2">
    <property type="entry name" value="E3 UBIQUITIN-PROTEIN LIGASE CHIP"/>
    <property type="match status" value="1"/>
</dbReference>
<dbReference type="GO" id="GO:0051087">
    <property type="term" value="F:protein-folding chaperone binding"/>
    <property type="evidence" value="ECO:0007669"/>
    <property type="project" value="TreeGrafter"/>
</dbReference>
<comment type="caution">
    <text evidence="12">The sequence shown here is derived from an EMBL/GenBank/DDBJ whole genome shotgun (WGS) entry which is preliminary data.</text>
</comment>
<keyword evidence="13" id="KW-1185">Reference proteome</keyword>
<accession>A0A0B2UY13</accession>
<evidence type="ECO:0000256" key="7">
    <source>
        <dbReference type="ARBA" id="ARBA00044534"/>
    </source>
</evidence>
<dbReference type="Gene3D" id="1.25.40.10">
    <property type="entry name" value="Tetratricopeptide repeat domain"/>
    <property type="match status" value="1"/>
</dbReference>
<feature type="region of interest" description="Disordered" evidence="10">
    <location>
        <begin position="185"/>
        <end position="219"/>
    </location>
</feature>
<dbReference type="OrthoDB" id="629492at2759"/>
<dbReference type="GO" id="GO:0061630">
    <property type="term" value="F:ubiquitin protein ligase activity"/>
    <property type="evidence" value="ECO:0007669"/>
    <property type="project" value="UniProtKB-EC"/>
</dbReference>
<evidence type="ECO:0000313" key="13">
    <source>
        <dbReference type="Proteomes" id="UP000031036"/>
    </source>
</evidence>
<evidence type="ECO:0000256" key="4">
    <source>
        <dbReference type="ARBA" id="ARBA00022737"/>
    </source>
</evidence>
<dbReference type="InterPro" id="IPR019734">
    <property type="entry name" value="TPR_rpt"/>
</dbReference>
<dbReference type="Gene3D" id="3.30.40.10">
    <property type="entry name" value="Zinc/RING finger domain, C3HC4 (zinc finger)"/>
    <property type="match status" value="1"/>
</dbReference>
<dbReference type="Proteomes" id="UP000031036">
    <property type="component" value="Unassembled WGS sequence"/>
</dbReference>
<dbReference type="GO" id="GO:0030018">
    <property type="term" value="C:Z disc"/>
    <property type="evidence" value="ECO:0007669"/>
    <property type="project" value="TreeGrafter"/>
</dbReference>
<dbReference type="OMA" id="WAGVEHD"/>
<feature type="repeat" description="TPR" evidence="9">
    <location>
        <begin position="26"/>
        <end position="59"/>
    </location>
</feature>
<dbReference type="InterPro" id="IPR011990">
    <property type="entry name" value="TPR-like_helical_dom_sf"/>
</dbReference>
<dbReference type="InterPro" id="IPR003613">
    <property type="entry name" value="Ubox_domain"/>
</dbReference>
<evidence type="ECO:0000259" key="11">
    <source>
        <dbReference type="PROSITE" id="PS51698"/>
    </source>
</evidence>
<dbReference type="SMART" id="SM00504">
    <property type="entry name" value="Ubox"/>
    <property type="match status" value="1"/>
</dbReference>
<proteinExistence type="predicted"/>
<dbReference type="Gene3D" id="6.10.140.2020">
    <property type="match status" value="1"/>
</dbReference>
<feature type="domain" description="U-box" evidence="11">
    <location>
        <begin position="249"/>
        <end position="323"/>
    </location>
</feature>
<dbReference type="Pfam" id="PF04564">
    <property type="entry name" value="U-box"/>
    <property type="match status" value="1"/>
</dbReference>
<dbReference type="GO" id="GO:0006515">
    <property type="term" value="P:protein quality control for misfolded or incompletely synthesized proteins"/>
    <property type="evidence" value="ECO:0007669"/>
    <property type="project" value="TreeGrafter"/>
</dbReference>
<dbReference type="SMART" id="SM00028">
    <property type="entry name" value="TPR"/>
    <property type="match status" value="3"/>
</dbReference>
<dbReference type="PANTHER" id="PTHR46803">
    <property type="entry name" value="E3 UBIQUITIN-PROTEIN LIGASE CHIP"/>
    <property type="match status" value="1"/>
</dbReference>